<evidence type="ECO:0000313" key="1">
    <source>
        <dbReference type="EMBL" id="GFO23021.1"/>
    </source>
</evidence>
<dbReference type="Proteomes" id="UP000735302">
    <property type="component" value="Unassembled WGS sequence"/>
</dbReference>
<name>A0AAV4BI50_9GAST</name>
<gene>
    <name evidence="1" type="ORF">PoB_004952600</name>
</gene>
<evidence type="ECO:0000313" key="2">
    <source>
        <dbReference type="Proteomes" id="UP000735302"/>
    </source>
</evidence>
<keyword evidence="2" id="KW-1185">Reference proteome</keyword>
<dbReference type="AlphaFoldDB" id="A0AAV4BI50"/>
<protein>
    <submittedName>
        <fullName evidence="1">Sulfotransferase 1b1-like protein</fullName>
    </submittedName>
</protein>
<proteinExistence type="predicted"/>
<reference evidence="1 2" key="1">
    <citation type="journal article" date="2021" name="Elife">
        <title>Chloroplast acquisition without the gene transfer in kleptoplastic sea slugs, Plakobranchus ocellatus.</title>
        <authorList>
            <person name="Maeda T."/>
            <person name="Takahashi S."/>
            <person name="Yoshida T."/>
            <person name="Shimamura S."/>
            <person name="Takaki Y."/>
            <person name="Nagai Y."/>
            <person name="Toyoda A."/>
            <person name="Suzuki Y."/>
            <person name="Arimoto A."/>
            <person name="Ishii H."/>
            <person name="Satoh N."/>
            <person name="Nishiyama T."/>
            <person name="Hasebe M."/>
            <person name="Maruyama T."/>
            <person name="Minagawa J."/>
            <person name="Obokata J."/>
            <person name="Shigenobu S."/>
        </authorList>
    </citation>
    <scope>NUCLEOTIDE SEQUENCE [LARGE SCALE GENOMIC DNA]</scope>
</reference>
<sequence length="93" mass="10719">MSGEWTMTAVRWVEWWAFMENYVRRVDNNSGSTQMCETDSGVSRQTFDRRPSGAVQYCSFDNMKNNGAVNLKWLKDEGIANKDVHFMRNGEAA</sequence>
<dbReference type="InterPro" id="IPR027417">
    <property type="entry name" value="P-loop_NTPase"/>
</dbReference>
<dbReference type="Gene3D" id="3.40.50.300">
    <property type="entry name" value="P-loop containing nucleotide triphosphate hydrolases"/>
    <property type="match status" value="1"/>
</dbReference>
<organism evidence="1 2">
    <name type="scientific">Plakobranchus ocellatus</name>
    <dbReference type="NCBI Taxonomy" id="259542"/>
    <lineage>
        <taxon>Eukaryota</taxon>
        <taxon>Metazoa</taxon>
        <taxon>Spiralia</taxon>
        <taxon>Lophotrochozoa</taxon>
        <taxon>Mollusca</taxon>
        <taxon>Gastropoda</taxon>
        <taxon>Heterobranchia</taxon>
        <taxon>Euthyneura</taxon>
        <taxon>Panpulmonata</taxon>
        <taxon>Sacoglossa</taxon>
        <taxon>Placobranchoidea</taxon>
        <taxon>Plakobranchidae</taxon>
        <taxon>Plakobranchus</taxon>
    </lineage>
</organism>
<dbReference type="EMBL" id="BLXT01005500">
    <property type="protein sequence ID" value="GFO23021.1"/>
    <property type="molecule type" value="Genomic_DNA"/>
</dbReference>
<accession>A0AAV4BI50</accession>
<comment type="caution">
    <text evidence="1">The sequence shown here is derived from an EMBL/GenBank/DDBJ whole genome shotgun (WGS) entry which is preliminary data.</text>
</comment>